<protein>
    <submittedName>
        <fullName evidence="2">Uncharacterized protein</fullName>
    </submittedName>
</protein>
<proteinExistence type="predicted"/>
<evidence type="ECO:0000256" key="1">
    <source>
        <dbReference type="SAM" id="Phobius"/>
    </source>
</evidence>
<dbReference type="AlphaFoldDB" id="A0AAQ4E9P9"/>
<sequence length="70" mass="7580">MRASSPFVFFTQPDPSPFPRAIFAMALVVITLSAVVSFYAMDAAKSSSVSPDQQTSGNIISEEVQHRCVI</sequence>
<name>A0AAQ4E9P9_AMBAM</name>
<keyword evidence="1" id="KW-1133">Transmembrane helix</keyword>
<evidence type="ECO:0000313" key="3">
    <source>
        <dbReference type="Proteomes" id="UP001321473"/>
    </source>
</evidence>
<keyword evidence="1" id="KW-0472">Membrane</keyword>
<accession>A0AAQ4E9P9</accession>
<feature type="transmembrane region" description="Helical" evidence="1">
    <location>
        <begin position="20"/>
        <end position="41"/>
    </location>
</feature>
<evidence type="ECO:0000313" key="2">
    <source>
        <dbReference type="EMBL" id="KAK8771497.1"/>
    </source>
</evidence>
<reference evidence="2 3" key="1">
    <citation type="journal article" date="2023" name="Arcadia Sci">
        <title>De novo assembly of a long-read Amblyomma americanum tick genome.</title>
        <authorList>
            <person name="Chou S."/>
            <person name="Poskanzer K.E."/>
            <person name="Rollins M."/>
            <person name="Thuy-Boun P.S."/>
        </authorList>
    </citation>
    <scope>NUCLEOTIDE SEQUENCE [LARGE SCALE GENOMIC DNA]</scope>
    <source>
        <strain evidence="2">F_SG_1</strain>
        <tissue evidence="2">Salivary glands</tissue>
    </source>
</reference>
<organism evidence="2 3">
    <name type="scientific">Amblyomma americanum</name>
    <name type="common">Lone star tick</name>
    <dbReference type="NCBI Taxonomy" id="6943"/>
    <lineage>
        <taxon>Eukaryota</taxon>
        <taxon>Metazoa</taxon>
        <taxon>Ecdysozoa</taxon>
        <taxon>Arthropoda</taxon>
        <taxon>Chelicerata</taxon>
        <taxon>Arachnida</taxon>
        <taxon>Acari</taxon>
        <taxon>Parasitiformes</taxon>
        <taxon>Ixodida</taxon>
        <taxon>Ixodoidea</taxon>
        <taxon>Ixodidae</taxon>
        <taxon>Amblyomminae</taxon>
        <taxon>Amblyomma</taxon>
    </lineage>
</organism>
<dbReference type="EMBL" id="JARKHS020019665">
    <property type="protein sequence ID" value="KAK8771497.1"/>
    <property type="molecule type" value="Genomic_DNA"/>
</dbReference>
<keyword evidence="3" id="KW-1185">Reference proteome</keyword>
<gene>
    <name evidence="2" type="ORF">V5799_025259</name>
</gene>
<keyword evidence="1" id="KW-0812">Transmembrane</keyword>
<dbReference type="Proteomes" id="UP001321473">
    <property type="component" value="Unassembled WGS sequence"/>
</dbReference>
<comment type="caution">
    <text evidence="2">The sequence shown here is derived from an EMBL/GenBank/DDBJ whole genome shotgun (WGS) entry which is preliminary data.</text>
</comment>